<feature type="domain" description="Methyl-accepting transducer" evidence="4">
    <location>
        <begin position="252"/>
        <end position="441"/>
    </location>
</feature>
<evidence type="ECO:0000259" key="5">
    <source>
        <dbReference type="PROSITE" id="PS50113"/>
    </source>
</evidence>
<dbReference type="PROSITE" id="PS50111">
    <property type="entry name" value="CHEMOTAXIS_TRANSDUC_2"/>
    <property type="match status" value="1"/>
</dbReference>
<keyword evidence="7" id="KW-1185">Reference proteome</keyword>
<evidence type="ECO:0000256" key="1">
    <source>
        <dbReference type="ARBA" id="ARBA00004370"/>
    </source>
</evidence>
<evidence type="ECO:0000313" key="6">
    <source>
        <dbReference type="EMBL" id="BDX01786.1"/>
    </source>
</evidence>
<dbReference type="PANTHER" id="PTHR32089:SF112">
    <property type="entry name" value="LYSOZYME-LIKE PROTEIN-RELATED"/>
    <property type="match status" value="1"/>
</dbReference>
<protein>
    <submittedName>
        <fullName evidence="6">Methyl-accepting chemotaxis protein</fullName>
    </submittedName>
</protein>
<dbReference type="PANTHER" id="PTHR32089">
    <property type="entry name" value="METHYL-ACCEPTING CHEMOTAXIS PROTEIN MCPB"/>
    <property type="match status" value="1"/>
</dbReference>
<dbReference type="InterPro" id="IPR035965">
    <property type="entry name" value="PAS-like_dom_sf"/>
</dbReference>
<dbReference type="CDD" id="cd00130">
    <property type="entry name" value="PAS"/>
    <property type="match status" value="2"/>
</dbReference>
<evidence type="ECO:0000313" key="7">
    <source>
        <dbReference type="Proteomes" id="UP001307608"/>
    </source>
</evidence>
<dbReference type="InterPro" id="IPR004089">
    <property type="entry name" value="MCPsignal_dom"/>
</dbReference>
<gene>
    <name evidence="6" type="ORF">MACH16_05340</name>
</gene>
<dbReference type="InterPro" id="IPR000700">
    <property type="entry name" value="PAS-assoc_C"/>
</dbReference>
<dbReference type="Pfam" id="PF13426">
    <property type="entry name" value="PAS_9"/>
    <property type="match status" value="1"/>
</dbReference>
<evidence type="ECO:0000256" key="2">
    <source>
        <dbReference type="ARBA" id="ARBA00023224"/>
    </source>
</evidence>
<dbReference type="SMART" id="SM00283">
    <property type="entry name" value="MA"/>
    <property type="match status" value="1"/>
</dbReference>
<dbReference type="InterPro" id="IPR001610">
    <property type="entry name" value="PAC"/>
</dbReference>
<dbReference type="Pfam" id="PF08447">
    <property type="entry name" value="PAS_3"/>
    <property type="match status" value="1"/>
</dbReference>
<accession>A0ABM8FC63</accession>
<dbReference type="InterPro" id="IPR000014">
    <property type="entry name" value="PAS"/>
</dbReference>
<keyword evidence="2 3" id="KW-0807">Transducer</keyword>
<dbReference type="Proteomes" id="UP001307608">
    <property type="component" value="Chromosome"/>
</dbReference>
<dbReference type="RefSeq" id="WP_338265121.1">
    <property type="nucleotide sequence ID" value="NZ_AP027271.1"/>
</dbReference>
<comment type="subcellular location">
    <subcellularLocation>
        <location evidence="1">Membrane</location>
    </subcellularLocation>
</comment>
<reference evidence="6 7" key="1">
    <citation type="submission" date="2023-01" db="EMBL/GenBank/DDBJ databases">
        <title>Complete genome sequence of Marinomonas pontica strain 200518_36.</title>
        <authorList>
            <person name="Ueki S."/>
            <person name="Gajardo G."/>
            <person name="Maruyama F."/>
        </authorList>
    </citation>
    <scope>NUCLEOTIDE SEQUENCE [LARGE SCALE GENOMIC DNA]</scope>
    <source>
        <strain evidence="6 7">200518_36</strain>
    </source>
</reference>
<dbReference type="Gene3D" id="3.30.450.20">
    <property type="entry name" value="PAS domain"/>
    <property type="match status" value="2"/>
</dbReference>
<dbReference type="NCBIfam" id="TIGR00229">
    <property type="entry name" value="sensory_box"/>
    <property type="match status" value="2"/>
</dbReference>
<dbReference type="InterPro" id="IPR013655">
    <property type="entry name" value="PAS_fold_3"/>
</dbReference>
<dbReference type="SUPFAM" id="SSF58104">
    <property type="entry name" value="Methyl-accepting chemotaxis protein (MCP) signaling domain"/>
    <property type="match status" value="1"/>
</dbReference>
<proteinExistence type="predicted"/>
<evidence type="ECO:0000259" key="4">
    <source>
        <dbReference type="PROSITE" id="PS50111"/>
    </source>
</evidence>
<sequence>MFFTKKDKTSANIKAIEAAASYQEDKALINAMEKFCATISFLPDGTIIDANSLFLSTVGYGLEEIAGQKHAMLCPSKVTSSPDYSHFWSDLAAGKSKEGTVLRKHKDGSDIWLEATYFPVEVEGKVVKVIKIATNVTQNKMAADSQNSIFKAIDRSSAIIEFLPDGTVITANNNFVNTMGYKSVSEITNKHHRQFCPPEFYQENPRFWAELASGEFKTGQFKRINKQGQNVWIEASYNPVFDQFGKVVKVIKVASDITERVNSQLAIQHAAEIAHSTSVETAQVSENGAQILRRTVETSDKIVADVETSTNLIEQLNQQSESIAKIVTTIGSIADQTNLLALNAAIEAARAGEHGRGFAVVADEVRTLASRTSKSTIEIEEMVAQNSNLTLQAKSSMSKVSERSTENAQLIDEASGIIDEILKGALHVSNTVNKLLDIEKS</sequence>
<dbReference type="Gene3D" id="1.10.287.950">
    <property type="entry name" value="Methyl-accepting chemotaxis protein"/>
    <property type="match status" value="1"/>
</dbReference>
<name>A0ABM8FC63_9GAMM</name>
<feature type="domain" description="PAC" evidence="5">
    <location>
        <begin position="217"/>
        <end position="269"/>
    </location>
</feature>
<dbReference type="PROSITE" id="PS50113">
    <property type="entry name" value="PAC"/>
    <property type="match status" value="2"/>
</dbReference>
<feature type="domain" description="PAC" evidence="5">
    <location>
        <begin position="95"/>
        <end position="148"/>
    </location>
</feature>
<evidence type="ECO:0000256" key="3">
    <source>
        <dbReference type="PROSITE-ProRule" id="PRU00284"/>
    </source>
</evidence>
<dbReference type="Pfam" id="PF00015">
    <property type="entry name" value="MCPsignal"/>
    <property type="match status" value="1"/>
</dbReference>
<dbReference type="EMBL" id="AP027271">
    <property type="protein sequence ID" value="BDX01786.1"/>
    <property type="molecule type" value="Genomic_DNA"/>
</dbReference>
<dbReference type="SMART" id="SM00086">
    <property type="entry name" value="PAC"/>
    <property type="match status" value="2"/>
</dbReference>
<dbReference type="SUPFAM" id="SSF55785">
    <property type="entry name" value="PYP-like sensor domain (PAS domain)"/>
    <property type="match status" value="2"/>
</dbReference>
<organism evidence="6 7">
    <name type="scientific">Marinomonas pontica</name>
    <dbReference type="NCBI Taxonomy" id="264739"/>
    <lineage>
        <taxon>Bacteria</taxon>
        <taxon>Pseudomonadati</taxon>
        <taxon>Pseudomonadota</taxon>
        <taxon>Gammaproteobacteria</taxon>
        <taxon>Oceanospirillales</taxon>
        <taxon>Oceanospirillaceae</taxon>
        <taxon>Marinomonas</taxon>
    </lineage>
</organism>